<dbReference type="OrthoDB" id="570036at2"/>
<dbReference type="Proteomes" id="UP000268857">
    <property type="component" value="Unassembled WGS sequence"/>
</dbReference>
<name>A0A3S0Y400_CHLFR</name>
<protein>
    <recommendedName>
        <fullName evidence="3">DUF559 domain-containing protein</fullName>
    </recommendedName>
</protein>
<evidence type="ECO:0008006" key="3">
    <source>
        <dbReference type="Google" id="ProtNLM"/>
    </source>
</evidence>
<evidence type="ECO:0000313" key="2">
    <source>
        <dbReference type="Proteomes" id="UP000268857"/>
    </source>
</evidence>
<sequence>MSKLSKPVPSFPQVFVPQLVRDKKFAPVIVPSGTGDVAVGASEKLFENVLKHYFGDAVFPQQKMLPPGHDLHYTADFLIVEPTTGLHLDVEVDEPISFSTGEPTHCIGQDDYRNKCFVDANWVVVRFAEEQVSSQPERCARFIAGAIAKLTGNETYRQNLLHLTLSPSRLRL</sequence>
<dbReference type="STRING" id="211165.GCA_000317285_00054"/>
<reference evidence="1 2" key="1">
    <citation type="journal article" date="2019" name="Genome Biol. Evol.">
        <title>Day and night: Metabolic profiles and evolutionary relationships of six axenic non-marine cyanobacteria.</title>
        <authorList>
            <person name="Will S.E."/>
            <person name="Henke P."/>
            <person name="Boedeker C."/>
            <person name="Huang S."/>
            <person name="Brinkmann H."/>
            <person name="Rohde M."/>
            <person name="Jarek M."/>
            <person name="Friedl T."/>
            <person name="Seufert S."/>
            <person name="Schumacher M."/>
            <person name="Overmann J."/>
            <person name="Neumann-Schaal M."/>
            <person name="Petersen J."/>
        </authorList>
    </citation>
    <scope>NUCLEOTIDE SEQUENCE [LARGE SCALE GENOMIC DNA]</scope>
    <source>
        <strain evidence="1 2">PCC 6912</strain>
    </source>
</reference>
<organism evidence="1 2">
    <name type="scientific">Chlorogloeopsis fritschii PCC 6912</name>
    <dbReference type="NCBI Taxonomy" id="211165"/>
    <lineage>
        <taxon>Bacteria</taxon>
        <taxon>Bacillati</taxon>
        <taxon>Cyanobacteriota</taxon>
        <taxon>Cyanophyceae</taxon>
        <taxon>Nostocales</taxon>
        <taxon>Chlorogloeopsidaceae</taxon>
        <taxon>Chlorogloeopsis</taxon>
    </lineage>
</organism>
<gene>
    <name evidence="1" type="ORF">PCC6912_20310</name>
</gene>
<evidence type="ECO:0000313" key="1">
    <source>
        <dbReference type="EMBL" id="RUR83788.1"/>
    </source>
</evidence>
<proteinExistence type="predicted"/>
<comment type="caution">
    <text evidence="1">The sequence shown here is derived from an EMBL/GenBank/DDBJ whole genome shotgun (WGS) entry which is preliminary data.</text>
</comment>
<dbReference type="EMBL" id="RSCJ01000006">
    <property type="protein sequence ID" value="RUR83788.1"/>
    <property type="molecule type" value="Genomic_DNA"/>
</dbReference>
<keyword evidence="2" id="KW-1185">Reference proteome</keyword>
<dbReference type="RefSeq" id="WP_016877645.1">
    <property type="nucleotide sequence ID" value="NZ_AJLN01000015.1"/>
</dbReference>
<dbReference type="AlphaFoldDB" id="A0A3S0Y400"/>
<accession>A0A3S0Y400</accession>